<proteinExistence type="predicted"/>
<feature type="domain" description="Glycosyl transferase family 1" evidence="1">
    <location>
        <begin position="227"/>
        <end position="367"/>
    </location>
</feature>
<dbReference type="Gene3D" id="3.40.50.2000">
    <property type="entry name" value="Glycogen Phosphorylase B"/>
    <property type="match status" value="2"/>
</dbReference>
<dbReference type="InterPro" id="IPR050194">
    <property type="entry name" value="Glycosyltransferase_grp1"/>
</dbReference>
<dbReference type="PANTHER" id="PTHR45947">
    <property type="entry name" value="SULFOQUINOVOSYL TRANSFERASE SQD2"/>
    <property type="match status" value="1"/>
</dbReference>
<dbReference type="Proteomes" id="UP000269352">
    <property type="component" value="Unassembled WGS sequence"/>
</dbReference>
<sequence>MNILFISRLYPAYPAQPVDETSYALHSFAKEWVKAGNIVQVIRPYYAPHNTRKFAKVRTGFKQIDNVPVQVEHFWRVPKTNQIYYFPLFRIFNLLRFRKILSSLKEIKYDVVVGHMTDSFLIAAEIADRLKLPLICGIHQNDTLEHWQSFFCRKLIKKVLAKSAAIACRSNVLLSKMAKLGPAYSAKLFLAQSGVNASLILPEPEFISKAVSAAKYRFVSACVMRDTTKNIHINLAALARLKNIDWHYTVIGDGEDRARLERLTAELGLRQRVAFTGLLPSGEVQRYLRAADFYLLVSAPETFGLTYLEALASGLIVVGAKGQGIDGVIVDGQNGFLAEAGSMDELYRVIVKMINLTAKEKKEILKNTYSTIQLYTEDKQADKYLERMKYFVNKL</sequence>
<dbReference type="EMBL" id="BGZN01000014">
    <property type="protein sequence ID" value="GBR73584.1"/>
    <property type="molecule type" value="Genomic_DNA"/>
</dbReference>
<accession>A0A388TA73</accession>
<evidence type="ECO:0000313" key="3">
    <source>
        <dbReference type="EMBL" id="GBR73584.1"/>
    </source>
</evidence>
<reference evidence="3 4" key="1">
    <citation type="journal article" date="2019" name="ISME J.">
        <title>Genome analyses of uncultured TG2/ZB3 bacteria in 'Margulisbacteria' specifically attached to ectosymbiotic spirochetes of protists in the termite gut.</title>
        <authorList>
            <person name="Utami Y.D."/>
            <person name="Kuwahara H."/>
            <person name="Igai K."/>
            <person name="Murakami T."/>
            <person name="Sugaya K."/>
            <person name="Morikawa T."/>
            <person name="Nagura Y."/>
            <person name="Yuki M."/>
            <person name="Deevong P."/>
            <person name="Inoue T."/>
            <person name="Kihara K."/>
            <person name="Lo N."/>
            <person name="Yamada A."/>
            <person name="Ohkuma M."/>
            <person name="Hongoh Y."/>
        </authorList>
    </citation>
    <scope>NUCLEOTIDE SEQUENCE [LARGE SCALE GENOMIC DNA]</scope>
    <source>
        <strain evidence="3">NkOx7-01</strain>
    </source>
</reference>
<evidence type="ECO:0000259" key="1">
    <source>
        <dbReference type="Pfam" id="PF00534"/>
    </source>
</evidence>
<keyword evidence="3" id="KW-0808">Transferase</keyword>
<dbReference type="SUPFAM" id="SSF53756">
    <property type="entry name" value="UDP-Glycosyltransferase/glycogen phosphorylase"/>
    <property type="match status" value="1"/>
</dbReference>
<dbReference type="PANTHER" id="PTHR45947:SF3">
    <property type="entry name" value="SULFOQUINOVOSYL TRANSFERASE SQD2"/>
    <property type="match status" value="1"/>
</dbReference>
<name>A0A388TA73_TERA1</name>
<dbReference type="GO" id="GO:0016758">
    <property type="term" value="F:hexosyltransferase activity"/>
    <property type="evidence" value="ECO:0007669"/>
    <property type="project" value="TreeGrafter"/>
</dbReference>
<gene>
    <name evidence="3" type="ORF">NO1_0933</name>
</gene>
<dbReference type="Pfam" id="PF13439">
    <property type="entry name" value="Glyco_transf_4"/>
    <property type="match status" value="1"/>
</dbReference>
<evidence type="ECO:0000313" key="4">
    <source>
        <dbReference type="Proteomes" id="UP000269352"/>
    </source>
</evidence>
<dbReference type="InterPro" id="IPR001296">
    <property type="entry name" value="Glyco_trans_1"/>
</dbReference>
<dbReference type="Pfam" id="PF00534">
    <property type="entry name" value="Glycos_transf_1"/>
    <property type="match status" value="1"/>
</dbReference>
<comment type="caution">
    <text evidence="3">The sequence shown here is derived from an EMBL/GenBank/DDBJ whole genome shotgun (WGS) entry which is preliminary data.</text>
</comment>
<feature type="domain" description="Glycosyltransferase subfamily 4-like N-terminal" evidence="2">
    <location>
        <begin position="25"/>
        <end position="196"/>
    </location>
</feature>
<keyword evidence="4" id="KW-1185">Reference proteome</keyword>
<protein>
    <submittedName>
        <fullName evidence="3">Glycosyl transferase GTB-type super family</fullName>
    </submittedName>
</protein>
<organism evidence="3 4">
    <name type="scientific">Termititenax aidoneus</name>
    <dbReference type="NCBI Taxonomy" id="2218524"/>
    <lineage>
        <taxon>Bacteria</taxon>
        <taxon>Bacillati</taxon>
        <taxon>Candidatus Margulisiibacteriota</taxon>
        <taxon>Candidatus Termititenacia</taxon>
        <taxon>Candidatus Termititenacales</taxon>
        <taxon>Candidatus Termititenacaceae</taxon>
        <taxon>Candidatus Termititenax</taxon>
    </lineage>
</organism>
<dbReference type="AlphaFoldDB" id="A0A388TA73"/>
<evidence type="ECO:0000259" key="2">
    <source>
        <dbReference type="Pfam" id="PF13439"/>
    </source>
</evidence>
<dbReference type="InterPro" id="IPR028098">
    <property type="entry name" value="Glyco_trans_4-like_N"/>
</dbReference>